<dbReference type="AlphaFoldDB" id="A0A8S4RZS8"/>
<reference evidence="3" key="1">
    <citation type="submission" date="2022-03" db="EMBL/GenBank/DDBJ databases">
        <authorList>
            <person name="Lindestad O."/>
        </authorList>
    </citation>
    <scope>NUCLEOTIDE SEQUENCE</scope>
</reference>
<evidence type="ECO:0000313" key="3">
    <source>
        <dbReference type="EMBL" id="CAH2243382.1"/>
    </source>
</evidence>
<feature type="signal peptide" evidence="2">
    <location>
        <begin position="1"/>
        <end position="17"/>
    </location>
</feature>
<accession>A0A8S4RZS8</accession>
<feature type="chain" id="PRO_5035934435" evidence="2">
    <location>
        <begin position="18"/>
        <end position="79"/>
    </location>
</feature>
<comment type="caution">
    <text evidence="3">The sequence shown here is derived from an EMBL/GenBank/DDBJ whole genome shotgun (WGS) entry which is preliminary data.</text>
</comment>
<protein>
    <submittedName>
        <fullName evidence="3">Jg5187 protein</fullName>
    </submittedName>
</protein>
<dbReference type="Proteomes" id="UP000838756">
    <property type="component" value="Unassembled WGS sequence"/>
</dbReference>
<keyword evidence="4" id="KW-1185">Reference proteome</keyword>
<name>A0A8S4RZS8_9NEOP</name>
<proteinExistence type="predicted"/>
<organism evidence="3 4">
    <name type="scientific">Pararge aegeria aegeria</name>
    <dbReference type="NCBI Taxonomy" id="348720"/>
    <lineage>
        <taxon>Eukaryota</taxon>
        <taxon>Metazoa</taxon>
        <taxon>Ecdysozoa</taxon>
        <taxon>Arthropoda</taxon>
        <taxon>Hexapoda</taxon>
        <taxon>Insecta</taxon>
        <taxon>Pterygota</taxon>
        <taxon>Neoptera</taxon>
        <taxon>Endopterygota</taxon>
        <taxon>Lepidoptera</taxon>
        <taxon>Glossata</taxon>
        <taxon>Ditrysia</taxon>
        <taxon>Papilionoidea</taxon>
        <taxon>Nymphalidae</taxon>
        <taxon>Satyrinae</taxon>
        <taxon>Satyrini</taxon>
        <taxon>Parargina</taxon>
        <taxon>Pararge</taxon>
    </lineage>
</organism>
<evidence type="ECO:0000313" key="4">
    <source>
        <dbReference type="Proteomes" id="UP000838756"/>
    </source>
</evidence>
<evidence type="ECO:0000256" key="2">
    <source>
        <dbReference type="SAM" id="SignalP"/>
    </source>
</evidence>
<keyword evidence="2" id="KW-0732">Signal</keyword>
<sequence length="79" mass="8851">MVYLLPLLAVLNAVGHAMYVVERMGRGAGRFWIANRVLQTEASADHKLEDESSRKQGRTKRSSPAIKEDDVLMKRLAVV</sequence>
<evidence type="ECO:0000256" key="1">
    <source>
        <dbReference type="SAM" id="MobiDB-lite"/>
    </source>
</evidence>
<dbReference type="EMBL" id="CAKXAJ010025744">
    <property type="protein sequence ID" value="CAH2243382.1"/>
    <property type="molecule type" value="Genomic_DNA"/>
</dbReference>
<feature type="region of interest" description="Disordered" evidence="1">
    <location>
        <begin position="44"/>
        <end position="64"/>
    </location>
</feature>
<feature type="compositionally biased region" description="Basic and acidic residues" evidence="1">
    <location>
        <begin position="44"/>
        <end position="54"/>
    </location>
</feature>
<gene>
    <name evidence="3" type="primary">jg5187</name>
    <name evidence="3" type="ORF">PAEG_LOCUS19531</name>
</gene>